<dbReference type="RefSeq" id="WP_312032197.1">
    <property type="nucleotide sequence ID" value="NZ_CP051151.1"/>
</dbReference>
<dbReference type="InterPro" id="IPR001867">
    <property type="entry name" value="OmpR/PhoB-type_DNA-bd"/>
</dbReference>
<dbReference type="GO" id="GO:0000156">
    <property type="term" value="F:phosphorelay response regulator activity"/>
    <property type="evidence" value="ECO:0007669"/>
    <property type="project" value="TreeGrafter"/>
</dbReference>
<dbReference type="Gene3D" id="3.40.50.2300">
    <property type="match status" value="1"/>
</dbReference>
<accession>A0A7L6N3A6</accession>
<evidence type="ECO:0000313" key="7">
    <source>
        <dbReference type="Proteomes" id="UP000512167"/>
    </source>
</evidence>
<dbReference type="InterPro" id="IPR011006">
    <property type="entry name" value="CheY-like_superfamily"/>
</dbReference>
<evidence type="ECO:0000256" key="2">
    <source>
        <dbReference type="PROSITE-ProRule" id="PRU00169"/>
    </source>
</evidence>
<dbReference type="GO" id="GO:0006355">
    <property type="term" value="P:regulation of DNA-templated transcription"/>
    <property type="evidence" value="ECO:0007669"/>
    <property type="project" value="InterPro"/>
</dbReference>
<feature type="domain" description="OmpR/PhoB-type" evidence="5">
    <location>
        <begin position="124"/>
        <end position="220"/>
    </location>
</feature>
<dbReference type="CDD" id="cd00383">
    <property type="entry name" value="trans_reg_C"/>
    <property type="match status" value="1"/>
</dbReference>
<dbReference type="GO" id="GO:0000976">
    <property type="term" value="F:transcription cis-regulatory region binding"/>
    <property type="evidence" value="ECO:0007669"/>
    <property type="project" value="TreeGrafter"/>
</dbReference>
<protein>
    <submittedName>
        <fullName evidence="6">Response regulator transcription factor</fullName>
    </submittedName>
</protein>
<dbReference type="EMBL" id="CP051151">
    <property type="protein sequence ID" value="QLY39717.1"/>
    <property type="molecule type" value="Genomic_DNA"/>
</dbReference>
<dbReference type="PROSITE" id="PS51755">
    <property type="entry name" value="OMPR_PHOB"/>
    <property type="match status" value="1"/>
</dbReference>
<evidence type="ECO:0000256" key="3">
    <source>
        <dbReference type="PROSITE-ProRule" id="PRU01091"/>
    </source>
</evidence>
<dbReference type="SMART" id="SM00448">
    <property type="entry name" value="REC"/>
    <property type="match status" value="1"/>
</dbReference>
<name>A0A7L6N3A6_9MOLU</name>
<gene>
    <name evidence="6" type="ORF">HF295_02120</name>
</gene>
<dbReference type="KEGG" id="tbk:HF295_02120"/>
<evidence type="ECO:0000256" key="1">
    <source>
        <dbReference type="ARBA" id="ARBA00023125"/>
    </source>
</evidence>
<dbReference type="GO" id="GO:0032993">
    <property type="term" value="C:protein-DNA complex"/>
    <property type="evidence" value="ECO:0007669"/>
    <property type="project" value="TreeGrafter"/>
</dbReference>
<evidence type="ECO:0000259" key="4">
    <source>
        <dbReference type="PROSITE" id="PS50110"/>
    </source>
</evidence>
<feature type="domain" description="Response regulatory" evidence="4">
    <location>
        <begin position="2"/>
        <end position="115"/>
    </location>
</feature>
<dbReference type="Pfam" id="PF00072">
    <property type="entry name" value="Response_reg"/>
    <property type="match status" value="1"/>
</dbReference>
<dbReference type="InterPro" id="IPR036388">
    <property type="entry name" value="WH-like_DNA-bd_sf"/>
</dbReference>
<dbReference type="PANTHER" id="PTHR48111:SF73">
    <property type="entry name" value="ALKALINE PHOSPHATASE SYNTHESIS TRANSCRIPTIONAL REGULATORY PROTEIN PHOP"/>
    <property type="match status" value="1"/>
</dbReference>
<dbReference type="CDD" id="cd17574">
    <property type="entry name" value="REC_OmpR"/>
    <property type="match status" value="1"/>
</dbReference>
<dbReference type="GO" id="GO:0005829">
    <property type="term" value="C:cytosol"/>
    <property type="evidence" value="ECO:0007669"/>
    <property type="project" value="TreeGrafter"/>
</dbReference>
<dbReference type="AlphaFoldDB" id="A0A7L6N3A6"/>
<organism evidence="6 7">
    <name type="scientific">Hujiaoplasma nucleasis</name>
    <dbReference type="NCBI Taxonomy" id="2725268"/>
    <lineage>
        <taxon>Bacteria</taxon>
        <taxon>Bacillati</taxon>
        <taxon>Mycoplasmatota</taxon>
        <taxon>Mollicutes</taxon>
        <taxon>Candidatus Izemoplasmatales</taxon>
        <taxon>Hujiaoplasmataceae</taxon>
        <taxon>Hujiaoplasma</taxon>
    </lineage>
</organism>
<dbReference type="PROSITE" id="PS50110">
    <property type="entry name" value="RESPONSE_REGULATORY"/>
    <property type="match status" value="1"/>
</dbReference>
<dbReference type="SUPFAM" id="SSF52172">
    <property type="entry name" value="CheY-like"/>
    <property type="match status" value="1"/>
</dbReference>
<dbReference type="InterPro" id="IPR001789">
    <property type="entry name" value="Sig_transdc_resp-reg_receiver"/>
</dbReference>
<sequence>MKILIVEDHIKINYLLASFARSENHQVTQAYNVEDALTFLNQDAFDLIITDLMLPKMQGEDLIKEIRKVSDIYILVISSKSDIEDKLDVLRLGVDDYITKPFSVKEVMIKLSQIEKRMTPKASLVVSVFHGKIKIYPLSREIYLDDKNITLTKNEYDLFWFLVQHKHQVFSRDQLLNHLFSESDAYDRVIDVYIKNIRKKISVQDELIKTHYGLGYQFVGDVDEL</sequence>
<dbReference type="Pfam" id="PF00486">
    <property type="entry name" value="Trans_reg_C"/>
    <property type="match status" value="1"/>
</dbReference>
<dbReference type="Proteomes" id="UP000512167">
    <property type="component" value="Chromosome"/>
</dbReference>
<keyword evidence="1 3" id="KW-0238">DNA-binding</keyword>
<keyword evidence="2" id="KW-0597">Phosphoprotein</keyword>
<proteinExistence type="predicted"/>
<feature type="DNA-binding region" description="OmpR/PhoB-type" evidence="3">
    <location>
        <begin position="124"/>
        <end position="220"/>
    </location>
</feature>
<dbReference type="PANTHER" id="PTHR48111">
    <property type="entry name" value="REGULATOR OF RPOS"/>
    <property type="match status" value="1"/>
</dbReference>
<feature type="modified residue" description="4-aspartylphosphate" evidence="2">
    <location>
        <position position="51"/>
    </location>
</feature>
<evidence type="ECO:0000259" key="5">
    <source>
        <dbReference type="PROSITE" id="PS51755"/>
    </source>
</evidence>
<reference evidence="6 7" key="1">
    <citation type="submission" date="2020-04" db="EMBL/GenBank/DDBJ databases">
        <authorList>
            <person name="Zheng R.K."/>
            <person name="Sun C.M."/>
        </authorList>
    </citation>
    <scope>NUCLEOTIDE SEQUENCE [LARGE SCALE GENOMIC DNA]</scope>
    <source>
        <strain evidence="7">zrk29</strain>
    </source>
</reference>
<dbReference type="Gene3D" id="1.10.10.10">
    <property type="entry name" value="Winged helix-like DNA-binding domain superfamily/Winged helix DNA-binding domain"/>
    <property type="match status" value="1"/>
</dbReference>
<dbReference type="InterPro" id="IPR039420">
    <property type="entry name" value="WalR-like"/>
</dbReference>
<evidence type="ECO:0000313" key="6">
    <source>
        <dbReference type="EMBL" id="QLY39717.1"/>
    </source>
</evidence>
<dbReference type="SMART" id="SM00862">
    <property type="entry name" value="Trans_reg_C"/>
    <property type="match status" value="1"/>
</dbReference>
<keyword evidence="7" id="KW-1185">Reference proteome</keyword>